<dbReference type="Proteomes" id="UP001165960">
    <property type="component" value="Unassembled WGS sequence"/>
</dbReference>
<sequence>MSQSPRSLKFADLSKYSEKEGGEEDNDFWNDLSIPSIGLASHNSPPKSSLSHSSNADDFSADFDDLGSPLGSMAPSMSQGAFLGNVNKFLATYKGPGSVTRLTGAKRSVSSEQSDWDEDIQVPLSGFPSRPRTFSELDELESFLSGEQDPVPSRASTTSNLSRFSSLKSVQEENSPENDFHLPAGELELQLSPPPDDPTLEINFDEELDQGMTSDSVRSTISKGNISPYTRESSTEAWDDIIIPSDVSKLKVASRKPYRPTGTSEENWCEDIEIPSDDVFSSKVAAKRFQTRKHARNSSRHLQRNTIKFEVNLSRMRESYCYAPRTYGTKDLRHKASEGSFHYRQELASRSLVSFFPTPGPDVKMTTSDPATPEYKPFYRPKLRLYGDGTELDNFDNLPVPISPKSRHKSNKMQRINPPSKPEAPAERYSQLLSQFSEIEVEKQGFASSSKAKPHLIQNLNSLKVERVVGDMKFNPQTLNWEGNDHALKDFDAVSPPRPALITNLNSNKRPRRVGDMIFDPEQMRWFAVGAEEDPFANIPDLTTSDPPVVRNRPGVAPGDSFYLSAKTIDALYAAERQHRQFMSAWSEASQSMDGRGIGHEHLFDIRDFPANF</sequence>
<dbReference type="EMBL" id="QTSX02005038">
    <property type="protein sequence ID" value="KAJ9061837.1"/>
    <property type="molecule type" value="Genomic_DNA"/>
</dbReference>
<proteinExistence type="predicted"/>
<name>A0ACC2SHG3_9FUNG</name>
<evidence type="ECO:0000313" key="1">
    <source>
        <dbReference type="EMBL" id="KAJ9061837.1"/>
    </source>
</evidence>
<reference evidence="1" key="1">
    <citation type="submission" date="2022-04" db="EMBL/GenBank/DDBJ databases">
        <title>Genome of the entomopathogenic fungus Entomophthora muscae.</title>
        <authorList>
            <person name="Elya C."/>
            <person name="Lovett B.R."/>
            <person name="Lee E."/>
            <person name="Macias A.M."/>
            <person name="Hajek A.E."/>
            <person name="De Bivort B.L."/>
            <person name="Kasson M.T."/>
            <person name="De Fine Licht H.H."/>
            <person name="Stajich J.E."/>
        </authorList>
    </citation>
    <scope>NUCLEOTIDE SEQUENCE</scope>
    <source>
        <strain evidence="1">Berkeley</strain>
    </source>
</reference>
<protein>
    <submittedName>
        <fullName evidence="1">Uncharacterized protein</fullName>
    </submittedName>
</protein>
<gene>
    <name evidence="1" type="ORF">DSO57_1016600</name>
</gene>
<comment type="caution">
    <text evidence="1">The sequence shown here is derived from an EMBL/GenBank/DDBJ whole genome shotgun (WGS) entry which is preliminary data.</text>
</comment>
<organism evidence="1 2">
    <name type="scientific">Entomophthora muscae</name>
    <dbReference type="NCBI Taxonomy" id="34485"/>
    <lineage>
        <taxon>Eukaryota</taxon>
        <taxon>Fungi</taxon>
        <taxon>Fungi incertae sedis</taxon>
        <taxon>Zoopagomycota</taxon>
        <taxon>Entomophthoromycotina</taxon>
        <taxon>Entomophthoromycetes</taxon>
        <taxon>Entomophthorales</taxon>
        <taxon>Entomophthoraceae</taxon>
        <taxon>Entomophthora</taxon>
    </lineage>
</organism>
<accession>A0ACC2SHG3</accession>
<keyword evidence="2" id="KW-1185">Reference proteome</keyword>
<evidence type="ECO:0000313" key="2">
    <source>
        <dbReference type="Proteomes" id="UP001165960"/>
    </source>
</evidence>